<dbReference type="GO" id="GO:0015562">
    <property type="term" value="F:efflux transmembrane transporter activity"/>
    <property type="evidence" value="ECO:0007669"/>
    <property type="project" value="InterPro"/>
</dbReference>
<dbReference type="Pfam" id="PF02321">
    <property type="entry name" value="OEP"/>
    <property type="match status" value="2"/>
</dbReference>
<dbReference type="Proteomes" id="UP001163166">
    <property type="component" value="Chromosome"/>
</dbReference>
<reference evidence="3" key="1">
    <citation type="journal article" date="2022" name="Biol. Control">
        <title>In silico genomic analysis of Rhodopseudomonas palustris strains revealed potential biocontrol agents and crop yield enhancers.</title>
        <authorList>
            <person name="Surachat K."/>
            <person name="Kantachote D."/>
            <person name="Deachamag P."/>
            <person name="Wonglapsuwan M."/>
        </authorList>
    </citation>
    <scope>NUCLEOTIDE SEQUENCE</scope>
    <source>
        <strain evidence="3">TLS06</strain>
    </source>
</reference>
<evidence type="ECO:0000313" key="3">
    <source>
        <dbReference type="EMBL" id="UYO41654.1"/>
    </source>
</evidence>
<dbReference type="SUPFAM" id="SSF56954">
    <property type="entry name" value="Outer membrane efflux proteins (OEP)"/>
    <property type="match status" value="1"/>
</dbReference>
<dbReference type="InterPro" id="IPR003423">
    <property type="entry name" value="OMP_efflux"/>
</dbReference>
<sequence length="494" mass="52249">MLRWFGALGTCVCLAGCAVGPNFVQPPSPEVDRYTVAALPAKSPGKAQPFVVAEDVPTRWWSAFRSESLDRLVRATVVRNPTLQAADAAIKVAHFNALAQRGLFFPQVSASYGPSTQLSSNNEASDAPQQRLSLHTAQLNIAYTFDIWGGNARAVESLDAVTEQQQFLLEATHLTLTANVVTAAIGEASLRGQIAATKKIVAIERDILGILKSQFEAGQAAQVDVLTQEAALAQVEQTLPPLEKQLAIQRDLLTALAGNYSAAQVPERFELARLSLPRNIPVLVPSTLVRRRPDVRAAEANLHAVSAQVGVAVAARLPNISVGASTAGASATNFAQLFAPGTGFYLLAANATQPIIDGMTLLHKQRAAEAALEQADAQYRQAVISALQNVADALQSLQHDAALVRAAAKSEAAAKASLDIIRKQLALGQVNQVVVLNAQQTYLNASIAHVQAEATRLSDAAALFMAIGGSWPAGCGTDWRSCVLDDLPVTAALQ</sequence>
<accession>A0AAX3E3T5</accession>
<comment type="similarity">
    <text evidence="1 2">Belongs to the outer membrane factor (OMF) (TC 1.B.17) family.</text>
</comment>
<evidence type="ECO:0000313" key="4">
    <source>
        <dbReference type="Proteomes" id="UP001163166"/>
    </source>
</evidence>
<dbReference type="PANTHER" id="PTHR30203">
    <property type="entry name" value="OUTER MEMBRANE CATION EFFLUX PROTEIN"/>
    <property type="match status" value="1"/>
</dbReference>
<dbReference type="GO" id="GO:0005886">
    <property type="term" value="C:plasma membrane"/>
    <property type="evidence" value="ECO:0007669"/>
    <property type="project" value="UniProtKB-SubCell"/>
</dbReference>
<dbReference type="EMBL" id="CP076676">
    <property type="protein sequence ID" value="UYO41654.1"/>
    <property type="molecule type" value="Genomic_DNA"/>
</dbReference>
<comment type="subcellular location">
    <subcellularLocation>
        <location evidence="2">Cell membrane</location>
        <topology evidence="2">Lipid-anchor</topology>
    </subcellularLocation>
</comment>
<dbReference type="NCBIfam" id="TIGR01845">
    <property type="entry name" value="outer_NodT"/>
    <property type="match status" value="1"/>
</dbReference>
<keyword evidence="2" id="KW-0449">Lipoprotein</keyword>
<keyword evidence="2" id="KW-0472">Membrane</keyword>
<dbReference type="PANTHER" id="PTHR30203:SF33">
    <property type="entry name" value="BLR4455 PROTEIN"/>
    <property type="match status" value="1"/>
</dbReference>
<keyword evidence="2" id="KW-1134">Transmembrane beta strand</keyword>
<protein>
    <submittedName>
        <fullName evidence="3">Efflux transporter outer membrane subunit</fullName>
    </submittedName>
</protein>
<name>A0AAX3E3T5_RHOPL</name>
<dbReference type="RefSeq" id="WP_264076331.1">
    <property type="nucleotide sequence ID" value="NZ_CP076676.1"/>
</dbReference>
<proteinExistence type="inferred from homology"/>
<gene>
    <name evidence="3" type="ORF">KQX62_10330</name>
</gene>
<keyword evidence="2" id="KW-0812">Transmembrane</keyword>
<keyword evidence="2" id="KW-0564">Palmitate</keyword>
<dbReference type="Gene3D" id="2.20.200.10">
    <property type="entry name" value="Outer membrane efflux proteins (OEP)"/>
    <property type="match status" value="1"/>
</dbReference>
<dbReference type="InterPro" id="IPR010131">
    <property type="entry name" value="MdtP/NodT-like"/>
</dbReference>
<evidence type="ECO:0000256" key="2">
    <source>
        <dbReference type="RuleBase" id="RU362097"/>
    </source>
</evidence>
<dbReference type="AlphaFoldDB" id="A0AAX3E3T5"/>
<organism evidence="3 4">
    <name type="scientific">Rhodopseudomonas palustris</name>
    <dbReference type="NCBI Taxonomy" id="1076"/>
    <lineage>
        <taxon>Bacteria</taxon>
        <taxon>Pseudomonadati</taxon>
        <taxon>Pseudomonadota</taxon>
        <taxon>Alphaproteobacteria</taxon>
        <taxon>Hyphomicrobiales</taxon>
        <taxon>Nitrobacteraceae</taxon>
        <taxon>Rhodopseudomonas</taxon>
    </lineage>
</organism>
<evidence type="ECO:0000256" key="1">
    <source>
        <dbReference type="ARBA" id="ARBA00007613"/>
    </source>
</evidence>
<dbReference type="Gene3D" id="1.20.1600.10">
    <property type="entry name" value="Outer membrane efflux proteins (OEP)"/>
    <property type="match status" value="1"/>
</dbReference>